<proteinExistence type="predicted"/>
<feature type="transmembrane region" description="Helical" evidence="1">
    <location>
        <begin position="80"/>
        <end position="99"/>
    </location>
</feature>
<reference evidence="2" key="1">
    <citation type="submission" date="2022-04" db="EMBL/GenBank/DDBJ databases">
        <title>Paenibacillus mangrovi sp. nov., a novel endophytic bacterium isolated from bark of Kandelia candel.</title>
        <authorList>
            <person name="Tuo L."/>
        </authorList>
    </citation>
    <scope>NUCLEOTIDE SEQUENCE</scope>
    <source>
        <strain evidence="2">KQZ6P-2</strain>
    </source>
</reference>
<dbReference type="Proteomes" id="UP001139347">
    <property type="component" value="Unassembled WGS sequence"/>
</dbReference>
<gene>
    <name evidence="2" type="ORF">MUG84_09085</name>
</gene>
<keyword evidence="3" id="KW-1185">Reference proteome</keyword>
<evidence type="ECO:0000256" key="1">
    <source>
        <dbReference type="SAM" id="Phobius"/>
    </source>
</evidence>
<comment type="caution">
    <text evidence="2">The sequence shown here is derived from an EMBL/GenBank/DDBJ whole genome shotgun (WGS) entry which is preliminary data.</text>
</comment>
<organism evidence="2 3">
    <name type="scientific">Paenibacillus mangrovi</name>
    <dbReference type="NCBI Taxonomy" id="2931978"/>
    <lineage>
        <taxon>Bacteria</taxon>
        <taxon>Bacillati</taxon>
        <taxon>Bacillota</taxon>
        <taxon>Bacilli</taxon>
        <taxon>Bacillales</taxon>
        <taxon>Paenibacillaceae</taxon>
        <taxon>Paenibacillus</taxon>
    </lineage>
</organism>
<name>A0A9X2B1U4_9BACL</name>
<sequence length="100" mass="10865">MSMGKAAGWMLESLRSVVFLMLGLMFLGAAERPLTEGGQLQPGQMLLLATADLAILYVVHRNFLAQRRFYRASQKSELSAAKTVTLLGYACIAILITAMG</sequence>
<evidence type="ECO:0000313" key="3">
    <source>
        <dbReference type="Proteomes" id="UP001139347"/>
    </source>
</evidence>
<feature type="transmembrane region" description="Helical" evidence="1">
    <location>
        <begin position="40"/>
        <end position="59"/>
    </location>
</feature>
<keyword evidence="1" id="KW-0472">Membrane</keyword>
<keyword evidence="1" id="KW-0812">Transmembrane</keyword>
<protein>
    <submittedName>
        <fullName evidence="2">Uncharacterized protein</fullName>
    </submittedName>
</protein>
<accession>A0A9X2B1U4</accession>
<dbReference type="AlphaFoldDB" id="A0A9X2B1U4"/>
<dbReference type="EMBL" id="JALIRP010000003">
    <property type="protein sequence ID" value="MCJ8011894.1"/>
    <property type="molecule type" value="Genomic_DNA"/>
</dbReference>
<evidence type="ECO:0000313" key="2">
    <source>
        <dbReference type="EMBL" id="MCJ8011894.1"/>
    </source>
</evidence>
<keyword evidence="1" id="KW-1133">Transmembrane helix</keyword>
<dbReference type="RefSeq" id="WP_244724039.1">
    <property type="nucleotide sequence ID" value="NZ_JALIRP010000003.1"/>
</dbReference>